<dbReference type="InterPro" id="IPR052021">
    <property type="entry name" value="Type-I_RS_S_subunit"/>
</dbReference>
<dbReference type="Proteomes" id="UP001262889">
    <property type="component" value="Unassembled WGS sequence"/>
</dbReference>
<keyword evidence="2" id="KW-0680">Restriction system</keyword>
<dbReference type="PANTHER" id="PTHR30408">
    <property type="entry name" value="TYPE-1 RESTRICTION ENZYME ECOKI SPECIFICITY PROTEIN"/>
    <property type="match status" value="1"/>
</dbReference>
<dbReference type="SUPFAM" id="SSF116734">
    <property type="entry name" value="DNA methylase specificity domain"/>
    <property type="match status" value="2"/>
</dbReference>
<dbReference type="InterPro" id="IPR044946">
    <property type="entry name" value="Restrct_endonuc_typeI_TRD_sf"/>
</dbReference>
<protein>
    <submittedName>
        <fullName evidence="6">Restriction endonuclease subunit S</fullName>
    </submittedName>
</protein>
<dbReference type="EMBL" id="JAVRHQ010000001">
    <property type="protein sequence ID" value="MDT0641615.1"/>
    <property type="molecule type" value="Genomic_DNA"/>
</dbReference>
<comment type="similarity">
    <text evidence="1">Belongs to the type-I restriction system S methylase family.</text>
</comment>
<keyword evidence="3" id="KW-0238">DNA-binding</keyword>
<keyword evidence="7" id="KW-1185">Reference proteome</keyword>
<organism evidence="6 7">
    <name type="scientific">Autumnicola tepida</name>
    <dbReference type="NCBI Taxonomy" id="3075595"/>
    <lineage>
        <taxon>Bacteria</taxon>
        <taxon>Pseudomonadati</taxon>
        <taxon>Bacteroidota</taxon>
        <taxon>Flavobacteriia</taxon>
        <taxon>Flavobacteriales</taxon>
        <taxon>Flavobacteriaceae</taxon>
        <taxon>Autumnicola</taxon>
    </lineage>
</organism>
<accession>A0ABU3C5J3</accession>
<feature type="coiled-coil region" evidence="4">
    <location>
        <begin position="359"/>
        <end position="386"/>
    </location>
</feature>
<dbReference type="Gene3D" id="3.90.220.20">
    <property type="entry name" value="DNA methylase specificity domains"/>
    <property type="match status" value="2"/>
</dbReference>
<evidence type="ECO:0000256" key="2">
    <source>
        <dbReference type="ARBA" id="ARBA00022747"/>
    </source>
</evidence>
<keyword evidence="6" id="KW-0255">Endonuclease</keyword>
<dbReference type="Gene3D" id="1.10.287.1120">
    <property type="entry name" value="Bipartite methylase S protein"/>
    <property type="match status" value="1"/>
</dbReference>
<dbReference type="Pfam" id="PF01420">
    <property type="entry name" value="Methylase_S"/>
    <property type="match status" value="2"/>
</dbReference>
<dbReference type="RefSeq" id="WP_311533322.1">
    <property type="nucleotide sequence ID" value="NZ_JAVRHQ010000001.1"/>
</dbReference>
<feature type="domain" description="Type I restriction modification DNA specificity" evidence="5">
    <location>
        <begin position="201"/>
        <end position="377"/>
    </location>
</feature>
<evidence type="ECO:0000256" key="3">
    <source>
        <dbReference type="ARBA" id="ARBA00023125"/>
    </source>
</evidence>
<gene>
    <name evidence="6" type="ORF">RM553_02110</name>
</gene>
<evidence type="ECO:0000313" key="6">
    <source>
        <dbReference type="EMBL" id="MDT0641615.1"/>
    </source>
</evidence>
<evidence type="ECO:0000256" key="1">
    <source>
        <dbReference type="ARBA" id="ARBA00010923"/>
    </source>
</evidence>
<comment type="caution">
    <text evidence="6">The sequence shown here is derived from an EMBL/GenBank/DDBJ whole genome shotgun (WGS) entry which is preliminary data.</text>
</comment>
<evidence type="ECO:0000313" key="7">
    <source>
        <dbReference type="Proteomes" id="UP001262889"/>
    </source>
</evidence>
<evidence type="ECO:0000259" key="5">
    <source>
        <dbReference type="Pfam" id="PF01420"/>
    </source>
</evidence>
<feature type="domain" description="Type I restriction modification DNA specificity" evidence="5">
    <location>
        <begin position="10"/>
        <end position="157"/>
    </location>
</feature>
<dbReference type="GO" id="GO:0004519">
    <property type="term" value="F:endonuclease activity"/>
    <property type="evidence" value="ECO:0007669"/>
    <property type="project" value="UniProtKB-KW"/>
</dbReference>
<keyword evidence="4" id="KW-0175">Coiled coil</keyword>
<proteinExistence type="inferred from homology"/>
<sequence length="397" mass="44654">MKSLDINILPDTWDVRKLSEITTAKNSSISMGEIEGGSGSFPIYGASGIITTINTYASDEEYVGIIKDGAGVGRVLKCEPKSSLLGTLTYIFPSGNCDIDYLFYSLQAVHFNKFIIGSTIPHIYYRDYSMVKIPFPPIKEQREIAIVLVTIDRAISKSSSLLLLSEKRKTGLKQQLLTGRKRFKEFVKSKKSLKTKLGDLPEDWELKHISDIVHRVKKRFTPDLETPYREIGIRSHCKGIFHKEEVSGASLGNKSVFWIQPDCFVVNIVFAWEHAIAKTTEAEVGMIASHRFPMYKPKKEILDLDYLLYFFKTARGKHLLGLASPGGAGRNKTLGQSEFAKLKIPVPSLEEQKKIVAVLSEADKEIELLQQQIDVLKEQKKGLMQKLLTGEVRVKID</sequence>
<reference evidence="6 7" key="1">
    <citation type="submission" date="2023-09" db="EMBL/GenBank/DDBJ databases">
        <authorList>
            <person name="Rey-Velasco X."/>
        </authorList>
    </citation>
    <scope>NUCLEOTIDE SEQUENCE [LARGE SCALE GENOMIC DNA]</scope>
    <source>
        <strain evidence="6 7">F363</strain>
    </source>
</reference>
<evidence type="ECO:0000256" key="4">
    <source>
        <dbReference type="SAM" id="Coils"/>
    </source>
</evidence>
<keyword evidence="6" id="KW-0540">Nuclease</keyword>
<dbReference type="PANTHER" id="PTHR30408:SF12">
    <property type="entry name" value="TYPE I RESTRICTION ENZYME MJAVIII SPECIFICITY SUBUNIT"/>
    <property type="match status" value="1"/>
</dbReference>
<keyword evidence="6" id="KW-0378">Hydrolase</keyword>
<name>A0ABU3C5J3_9FLAO</name>
<dbReference type="InterPro" id="IPR000055">
    <property type="entry name" value="Restrct_endonuc_typeI_TRD"/>
</dbReference>